<dbReference type="EMBL" id="AB848223">
    <property type="protein sequence ID" value="BAN82094.1"/>
    <property type="molecule type" value="mRNA"/>
</dbReference>
<accession>T2HQG4</accession>
<organism evidence="1">
    <name type="scientific">Protobothrops flavoviridis</name>
    <name type="common">Habu</name>
    <name type="synonym">Trimeresurus flavoviridis</name>
    <dbReference type="NCBI Taxonomy" id="88087"/>
    <lineage>
        <taxon>Eukaryota</taxon>
        <taxon>Metazoa</taxon>
        <taxon>Chordata</taxon>
        <taxon>Craniata</taxon>
        <taxon>Vertebrata</taxon>
        <taxon>Euteleostomi</taxon>
        <taxon>Lepidosauria</taxon>
        <taxon>Squamata</taxon>
        <taxon>Bifurcata</taxon>
        <taxon>Unidentata</taxon>
        <taxon>Episquamata</taxon>
        <taxon>Toxicofera</taxon>
        <taxon>Serpentes</taxon>
        <taxon>Colubroidea</taxon>
        <taxon>Viperidae</taxon>
        <taxon>Crotalinae</taxon>
        <taxon>Protobothrops</taxon>
    </lineage>
</organism>
<proteinExistence type="evidence at transcript level"/>
<protein>
    <submittedName>
        <fullName evidence="1">Uncharacterized protein</fullName>
    </submittedName>
</protein>
<dbReference type="AlphaFoldDB" id="T2HQG4"/>
<evidence type="ECO:0000313" key="1">
    <source>
        <dbReference type="EMBL" id="BAN82094.1"/>
    </source>
</evidence>
<reference evidence="1" key="1">
    <citation type="journal article" date="2013" name="BMC Genomics">
        <title>Quantitative high-throughput profiling of snake venom gland transcriptomes and proteomes (Ovophis okinavensis and Protobothrops flavoviridis).</title>
        <authorList>
            <person name="Aird S.D."/>
            <person name="Watanabe Y."/>
            <person name="Villar-Briones A."/>
            <person name="Roy M.C."/>
            <person name="Terada K."/>
            <person name="Mikheyev A.S."/>
        </authorList>
    </citation>
    <scope>NUCLEOTIDE SEQUENCE</scope>
    <source>
        <tissue evidence="1">Venom gland</tissue>
    </source>
</reference>
<name>T2HQG4_PROFL</name>
<sequence length="55" mass="6531">MINKLQDSKGELQFQNDTIKKIIKNYYEILYKAEEIPKEKIQQYLKKADLPKNSG</sequence>